<keyword evidence="1" id="KW-0812">Transmembrane</keyword>
<comment type="caution">
    <text evidence="2">The sequence shown here is derived from an EMBL/GenBank/DDBJ whole genome shotgun (WGS) entry which is preliminary data.</text>
</comment>
<dbReference type="RefSeq" id="WP_033613669.1">
    <property type="nucleotide sequence ID" value="NZ_KK036475.1"/>
</dbReference>
<evidence type="ECO:0000256" key="1">
    <source>
        <dbReference type="SAM" id="Phobius"/>
    </source>
</evidence>
<name>W6TAL5_9LACO</name>
<sequence>MKKKKKMFISLIISIAAIFVILGSYYLIPITPENAIRLRIVEDFHPINAAKASPKKVSDGVSYTGKNSWSYYSIRKHYVSDTEGSEIHVLGVSKGSLFYKAHFVYPVG</sequence>
<dbReference type="Proteomes" id="UP000019247">
    <property type="component" value="Unassembled WGS sequence"/>
</dbReference>
<keyword evidence="1" id="KW-1133">Transmembrane helix</keyword>
<accession>W6TAL5</accession>
<proteinExistence type="predicted"/>
<protein>
    <submittedName>
        <fullName evidence="2">Uncharacterized protein</fullName>
    </submittedName>
</protein>
<evidence type="ECO:0000313" key="3">
    <source>
        <dbReference type="Proteomes" id="UP000019247"/>
    </source>
</evidence>
<feature type="transmembrane region" description="Helical" evidence="1">
    <location>
        <begin position="7"/>
        <end position="28"/>
    </location>
</feature>
<dbReference type="HOGENOM" id="CLU_170252_0_0_9"/>
<dbReference type="EMBL" id="AWWK01000022">
    <property type="protein sequence ID" value="ETY74978.1"/>
    <property type="molecule type" value="Genomic_DNA"/>
</dbReference>
<dbReference type="AlphaFoldDB" id="W6TAL5"/>
<organism evidence="2 3">
    <name type="scientific">Lactiplantibacillus fabifermentans T30PCM01</name>
    <dbReference type="NCBI Taxonomy" id="1400520"/>
    <lineage>
        <taxon>Bacteria</taxon>
        <taxon>Bacillati</taxon>
        <taxon>Bacillota</taxon>
        <taxon>Bacilli</taxon>
        <taxon>Lactobacillales</taxon>
        <taxon>Lactobacillaceae</taxon>
        <taxon>Lactiplantibacillus</taxon>
    </lineage>
</organism>
<gene>
    <name evidence="2" type="ORF">LFAB_04330</name>
</gene>
<reference evidence="2 3" key="1">
    <citation type="journal article" date="2014" name="Genome Announc.">
        <title>Genome Sequence of Lactobacillus fabifermentans Strain T30PCM01, Isolated from Fermenting Grape Marc.</title>
        <authorList>
            <person name="Treu L."/>
            <person name="Vendramin V."/>
            <person name="Bovo B."/>
            <person name="Giacomini A."/>
            <person name="Corich V."/>
            <person name="Campanaro S."/>
        </authorList>
    </citation>
    <scope>NUCLEOTIDE SEQUENCE [LARGE SCALE GENOMIC DNA]</scope>
    <source>
        <strain evidence="2 3">T30PCM01</strain>
    </source>
</reference>
<dbReference type="STRING" id="1400520.LFAB_04330"/>
<keyword evidence="1" id="KW-0472">Membrane</keyword>
<evidence type="ECO:0000313" key="2">
    <source>
        <dbReference type="EMBL" id="ETY74978.1"/>
    </source>
</evidence>